<comment type="caution">
    <text evidence="1">The sequence shown here is derived from an EMBL/GenBank/DDBJ whole genome shotgun (WGS) entry which is preliminary data.</text>
</comment>
<sequence>MGCGRRPLLISQASPCSGPVIPSLPSAHYSPTRPPVPHSASHFKGVTCDSSVSSSCYRCSATSSAYTFFICLASAALFTPTHHMSRCSLPPVTPSCCHSSLILASVRISRTHTPVSNGASGCVFRGIVYFPLLL</sequence>
<dbReference type="AlphaFoldDB" id="A0A5B7G365"/>
<name>A0A5B7G365_PORTR</name>
<accession>A0A5B7G365</accession>
<dbReference type="Proteomes" id="UP000324222">
    <property type="component" value="Unassembled WGS sequence"/>
</dbReference>
<gene>
    <name evidence="1" type="ORF">E2C01_048241</name>
</gene>
<protein>
    <submittedName>
        <fullName evidence="1">Uncharacterized protein</fullName>
    </submittedName>
</protein>
<keyword evidence="2" id="KW-1185">Reference proteome</keyword>
<reference evidence="1 2" key="1">
    <citation type="submission" date="2019-05" db="EMBL/GenBank/DDBJ databases">
        <title>Another draft genome of Portunus trituberculatus and its Hox gene families provides insights of decapod evolution.</title>
        <authorList>
            <person name="Jeong J.-H."/>
            <person name="Song I."/>
            <person name="Kim S."/>
            <person name="Choi T."/>
            <person name="Kim D."/>
            <person name="Ryu S."/>
            <person name="Kim W."/>
        </authorList>
    </citation>
    <scope>NUCLEOTIDE SEQUENCE [LARGE SCALE GENOMIC DNA]</scope>
    <source>
        <tissue evidence="1">Muscle</tissue>
    </source>
</reference>
<organism evidence="1 2">
    <name type="scientific">Portunus trituberculatus</name>
    <name type="common">Swimming crab</name>
    <name type="synonym">Neptunus trituberculatus</name>
    <dbReference type="NCBI Taxonomy" id="210409"/>
    <lineage>
        <taxon>Eukaryota</taxon>
        <taxon>Metazoa</taxon>
        <taxon>Ecdysozoa</taxon>
        <taxon>Arthropoda</taxon>
        <taxon>Crustacea</taxon>
        <taxon>Multicrustacea</taxon>
        <taxon>Malacostraca</taxon>
        <taxon>Eumalacostraca</taxon>
        <taxon>Eucarida</taxon>
        <taxon>Decapoda</taxon>
        <taxon>Pleocyemata</taxon>
        <taxon>Brachyura</taxon>
        <taxon>Eubrachyura</taxon>
        <taxon>Portunoidea</taxon>
        <taxon>Portunidae</taxon>
        <taxon>Portuninae</taxon>
        <taxon>Portunus</taxon>
    </lineage>
</organism>
<evidence type="ECO:0000313" key="1">
    <source>
        <dbReference type="EMBL" id="MPC54331.1"/>
    </source>
</evidence>
<dbReference type="EMBL" id="VSRR010012275">
    <property type="protein sequence ID" value="MPC54331.1"/>
    <property type="molecule type" value="Genomic_DNA"/>
</dbReference>
<evidence type="ECO:0000313" key="2">
    <source>
        <dbReference type="Proteomes" id="UP000324222"/>
    </source>
</evidence>
<proteinExistence type="predicted"/>